<organism evidence="1 2">
    <name type="scientific">Limosilactobacillus reuteri</name>
    <name type="common">Lactobacillus reuteri</name>
    <dbReference type="NCBI Taxonomy" id="1598"/>
    <lineage>
        <taxon>Bacteria</taxon>
        <taxon>Bacillati</taxon>
        <taxon>Bacillota</taxon>
        <taxon>Bacilli</taxon>
        <taxon>Lactobacillales</taxon>
        <taxon>Lactobacillaceae</taxon>
        <taxon>Limosilactobacillus</taxon>
    </lineage>
</organism>
<gene>
    <name evidence="1" type="ORF">HF865_00840</name>
</gene>
<comment type="caution">
    <text evidence="1">The sequence shown here is derived from an EMBL/GenBank/DDBJ whole genome shotgun (WGS) entry which is preliminary data.</text>
</comment>
<dbReference type="RefSeq" id="WP_170090569.1">
    <property type="nucleotide sequence ID" value="NZ_JABAFN010000001.1"/>
</dbReference>
<name>A0AAW9ZGW4_LIMRT</name>
<sequence length="96" mass="11071">MELETQLNASDRNTRAIIGTNFQKIQEEDSKDDATFEKFQKDTNARLDNLDKQKATHDDLQAVRSELQQRINHLYAGDPRTIKTVVKEILEEKGVI</sequence>
<reference evidence="1 2" key="1">
    <citation type="submission" date="2020-04" db="EMBL/GenBank/DDBJ databases">
        <authorList>
            <person name="Hitch T.C.A."/>
            <person name="Wylensek D."/>
            <person name="Clavel T."/>
        </authorList>
    </citation>
    <scope>NUCLEOTIDE SEQUENCE [LARGE SCALE GENOMIC DNA]</scope>
    <source>
        <strain evidence="1 2">WCA-386-APC-4I</strain>
    </source>
</reference>
<accession>A0AAW9ZGW4</accession>
<dbReference type="AlphaFoldDB" id="A0AAW9ZGW4"/>
<protein>
    <submittedName>
        <fullName evidence="1">Uncharacterized protein</fullName>
    </submittedName>
</protein>
<dbReference type="Proteomes" id="UP000587270">
    <property type="component" value="Unassembled WGS sequence"/>
</dbReference>
<dbReference type="EMBL" id="JABAFN010000001">
    <property type="protein sequence ID" value="NME21278.1"/>
    <property type="molecule type" value="Genomic_DNA"/>
</dbReference>
<evidence type="ECO:0000313" key="2">
    <source>
        <dbReference type="Proteomes" id="UP000587270"/>
    </source>
</evidence>
<proteinExistence type="predicted"/>
<evidence type="ECO:0000313" key="1">
    <source>
        <dbReference type="EMBL" id="NME21278.1"/>
    </source>
</evidence>